<proteinExistence type="predicted"/>
<dbReference type="SMART" id="SM01118">
    <property type="entry name" value="CYTH"/>
    <property type="match status" value="1"/>
</dbReference>
<accession>A0A4R8KSS6</accession>
<dbReference type="InterPro" id="IPR039013">
    <property type="entry name" value="YgiF"/>
</dbReference>
<protein>
    <submittedName>
        <fullName evidence="2">CYTH domain-containing protein</fullName>
    </submittedName>
</protein>
<keyword evidence="3" id="KW-1185">Reference proteome</keyword>
<dbReference type="Pfam" id="PF01928">
    <property type="entry name" value="CYTH"/>
    <property type="match status" value="1"/>
</dbReference>
<feature type="domain" description="CYTH" evidence="1">
    <location>
        <begin position="2"/>
        <end position="209"/>
    </location>
</feature>
<dbReference type="Gene3D" id="2.40.320.10">
    <property type="entry name" value="Hypothetical Protein Pfu-838710-001"/>
    <property type="match status" value="1"/>
</dbReference>
<dbReference type="InterPro" id="IPR033469">
    <property type="entry name" value="CYTH-like_dom_sf"/>
</dbReference>
<reference evidence="2 3" key="1">
    <citation type="submission" date="2019-03" db="EMBL/GenBank/DDBJ databases">
        <title>Genomic Encyclopedia of Type Strains, Phase III (KMG-III): the genomes of soil and plant-associated and newly described type strains.</title>
        <authorList>
            <person name="Whitman W."/>
        </authorList>
    </citation>
    <scope>NUCLEOTIDE SEQUENCE [LARGE SCALE GENOMIC DNA]</scope>
    <source>
        <strain evidence="2 3">LMG 29544</strain>
    </source>
</reference>
<dbReference type="AlphaFoldDB" id="A0A4R8KSS6"/>
<name>A0A4R8KSS6_9BURK</name>
<evidence type="ECO:0000259" key="1">
    <source>
        <dbReference type="PROSITE" id="PS51707"/>
    </source>
</evidence>
<comment type="caution">
    <text evidence="2">The sequence shown here is derived from an EMBL/GenBank/DDBJ whole genome shotgun (WGS) entry which is preliminary data.</text>
</comment>
<dbReference type="PROSITE" id="PS51707">
    <property type="entry name" value="CYTH"/>
    <property type="match status" value="1"/>
</dbReference>
<evidence type="ECO:0000313" key="2">
    <source>
        <dbReference type="EMBL" id="TDY32270.1"/>
    </source>
</evidence>
<dbReference type="OrthoDB" id="3034217at2"/>
<dbReference type="InterPro" id="IPR023577">
    <property type="entry name" value="CYTH_domain"/>
</dbReference>
<dbReference type="PANTHER" id="PTHR39569">
    <property type="entry name" value="INORGANIC TRIPHOSPHATASE"/>
    <property type="match status" value="1"/>
</dbReference>
<dbReference type="CDD" id="cd07756">
    <property type="entry name" value="CYTH-like_Pase_CHAD"/>
    <property type="match status" value="1"/>
</dbReference>
<sequence length="213" mass="23131">MGIEREIKLALPADQADAAMQWFTARTGQPGKPVALDNLYFDTPALTLARSKSALRLRRTPDGWLQTFKTVGQAQSGMHSRHEWEMPVTGAALEIDALLKICDDPDAAAALREAAPQLIELFRTTFTRTLWPVTKDGSAVEAAIDRGEIVAEVDRTSRRAPICEVELELKDGDEAALHALASELMANVPGLAPDDVSKAQRGYQLRERGAGAA</sequence>
<dbReference type="RefSeq" id="WP_134197548.1">
    <property type="nucleotide sequence ID" value="NZ_JBHLUW010000026.1"/>
</dbReference>
<evidence type="ECO:0000313" key="3">
    <source>
        <dbReference type="Proteomes" id="UP000295509"/>
    </source>
</evidence>
<dbReference type="PANTHER" id="PTHR39569:SF1">
    <property type="entry name" value="INORGANIC TRIPHOSPHATASE"/>
    <property type="match status" value="1"/>
</dbReference>
<dbReference type="EMBL" id="SORE01000050">
    <property type="protein sequence ID" value="TDY32270.1"/>
    <property type="molecule type" value="Genomic_DNA"/>
</dbReference>
<dbReference type="SUPFAM" id="SSF55154">
    <property type="entry name" value="CYTH-like phosphatases"/>
    <property type="match status" value="1"/>
</dbReference>
<gene>
    <name evidence="2" type="ORF">BX592_15015</name>
</gene>
<dbReference type="Proteomes" id="UP000295509">
    <property type="component" value="Unassembled WGS sequence"/>
</dbReference>
<organism evidence="2 3">
    <name type="scientific">Paraburkholderia rhizosphaerae</name>
    <dbReference type="NCBI Taxonomy" id="480658"/>
    <lineage>
        <taxon>Bacteria</taxon>
        <taxon>Pseudomonadati</taxon>
        <taxon>Pseudomonadota</taxon>
        <taxon>Betaproteobacteria</taxon>
        <taxon>Burkholderiales</taxon>
        <taxon>Burkholderiaceae</taxon>
        <taxon>Paraburkholderia</taxon>
    </lineage>
</organism>
<dbReference type="GO" id="GO:0046872">
    <property type="term" value="F:metal ion binding"/>
    <property type="evidence" value="ECO:0007669"/>
    <property type="project" value="TreeGrafter"/>
</dbReference>
<dbReference type="GO" id="GO:0050355">
    <property type="term" value="F:inorganic triphosphate phosphatase activity"/>
    <property type="evidence" value="ECO:0007669"/>
    <property type="project" value="InterPro"/>
</dbReference>